<dbReference type="RefSeq" id="WP_138016346.1">
    <property type="nucleotide sequence ID" value="NZ_SULI01000011.1"/>
</dbReference>
<evidence type="ECO:0000313" key="3">
    <source>
        <dbReference type="EMBL" id="TKZ20498.1"/>
    </source>
</evidence>
<dbReference type="PANTHER" id="PTHR13847">
    <property type="entry name" value="SARCOSINE DEHYDROGENASE-RELATED"/>
    <property type="match status" value="1"/>
</dbReference>
<accession>A0A4U7N4H6</accession>
<protein>
    <submittedName>
        <fullName evidence="3">FAD-binding oxidoreductase</fullName>
    </submittedName>
</protein>
<dbReference type="GO" id="GO:0016491">
    <property type="term" value="F:oxidoreductase activity"/>
    <property type="evidence" value="ECO:0007669"/>
    <property type="project" value="UniProtKB-KW"/>
</dbReference>
<reference evidence="3 4" key="1">
    <citation type="submission" date="2019-04" db="EMBL/GenBank/DDBJ databases">
        <title>Genome sequence of Pelagicola litoralis CL-ES2.</title>
        <authorList>
            <person name="Cao J."/>
        </authorList>
    </citation>
    <scope>NUCLEOTIDE SEQUENCE [LARGE SCALE GENOMIC DNA]</scope>
    <source>
        <strain evidence="3 4">CL-ES2</strain>
    </source>
</reference>
<evidence type="ECO:0000313" key="4">
    <source>
        <dbReference type="Proteomes" id="UP000306575"/>
    </source>
</evidence>
<proteinExistence type="predicted"/>
<dbReference type="PANTHER" id="PTHR13847:SF289">
    <property type="entry name" value="GLYCINE OXIDASE"/>
    <property type="match status" value="1"/>
</dbReference>
<dbReference type="Gene3D" id="3.30.9.10">
    <property type="entry name" value="D-Amino Acid Oxidase, subunit A, domain 2"/>
    <property type="match status" value="1"/>
</dbReference>
<keyword evidence="4" id="KW-1185">Reference proteome</keyword>
<dbReference type="InterPro" id="IPR006076">
    <property type="entry name" value="FAD-dep_OxRdtase"/>
</dbReference>
<sequence>MSTKTSDITVIGGGVVGLSVAIGLLRAGNRVTVLDGADGDPRASQGNFGLVWLQGKGASYAPYAHLTSEAVSGWPEFASLIEDLSGVNLSLDQSGGYEFFTEEAEFRDFAADLKQQQQFLGNHFSFETIQGDDLRRSHPQIGAGVVGATFSALDGHVNPLRLLKALKQAVAALGGEIVNDAHVTDVSGGSSGFDFSLRSGAHHGADRVVLAAGLGAATLAERLGFQTRVRPQRGELLITEKLSERLPFLSSTIRQTDEGGLQIGGTKADAGYDDSETLDVMAGLAQHAVTVLPTLHDLRVVRAWGALRVMSPDGHPVYARSSTLPGAYLVTCHSGVTLAPFHGGALAQWIDDTTDAPNLGAFDEDRFTLSPAA</sequence>
<keyword evidence="1" id="KW-0560">Oxidoreductase</keyword>
<dbReference type="AlphaFoldDB" id="A0A4U7N4H6"/>
<dbReference type="Proteomes" id="UP000306575">
    <property type="component" value="Unassembled WGS sequence"/>
</dbReference>
<evidence type="ECO:0000256" key="1">
    <source>
        <dbReference type="ARBA" id="ARBA00023002"/>
    </source>
</evidence>
<dbReference type="Pfam" id="PF01266">
    <property type="entry name" value="DAO"/>
    <property type="match status" value="1"/>
</dbReference>
<dbReference type="SUPFAM" id="SSF54373">
    <property type="entry name" value="FAD-linked reductases, C-terminal domain"/>
    <property type="match status" value="1"/>
</dbReference>
<dbReference type="SUPFAM" id="SSF51905">
    <property type="entry name" value="FAD/NAD(P)-binding domain"/>
    <property type="match status" value="1"/>
</dbReference>
<evidence type="ECO:0000259" key="2">
    <source>
        <dbReference type="Pfam" id="PF01266"/>
    </source>
</evidence>
<dbReference type="EMBL" id="SULI01000011">
    <property type="protein sequence ID" value="TKZ20498.1"/>
    <property type="molecule type" value="Genomic_DNA"/>
</dbReference>
<comment type="caution">
    <text evidence="3">The sequence shown here is derived from an EMBL/GenBank/DDBJ whole genome shotgun (WGS) entry which is preliminary data.</text>
</comment>
<feature type="domain" description="FAD dependent oxidoreductase" evidence="2">
    <location>
        <begin position="7"/>
        <end position="349"/>
    </location>
</feature>
<dbReference type="OrthoDB" id="6949587at2"/>
<name>A0A4U7N4H6_9RHOB</name>
<organism evidence="3 4">
    <name type="scientific">Shimia litoralis</name>
    <dbReference type="NCBI Taxonomy" id="420403"/>
    <lineage>
        <taxon>Bacteria</taxon>
        <taxon>Pseudomonadati</taxon>
        <taxon>Pseudomonadota</taxon>
        <taxon>Alphaproteobacteria</taxon>
        <taxon>Rhodobacterales</taxon>
        <taxon>Roseobacteraceae</taxon>
    </lineage>
</organism>
<dbReference type="InterPro" id="IPR036188">
    <property type="entry name" value="FAD/NAD-bd_sf"/>
</dbReference>
<dbReference type="GO" id="GO:0005737">
    <property type="term" value="C:cytoplasm"/>
    <property type="evidence" value="ECO:0007669"/>
    <property type="project" value="TreeGrafter"/>
</dbReference>
<dbReference type="Gene3D" id="3.50.50.60">
    <property type="entry name" value="FAD/NAD(P)-binding domain"/>
    <property type="match status" value="1"/>
</dbReference>
<gene>
    <name evidence="3" type="ORF">FAP39_10425</name>
</gene>